<sequence length="122" mass="14031">MTVGERIQLSRKRMGMNQVDFAAKINVSKQTLYKYENNLITNIPSDKIEAVANLCHVTPAYLMGWNNEANSTSNEQHFDQDLVIIQREKSKMSAKDQAKLMNILKANFDDYNWEEDDSGNIE</sequence>
<proteinExistence type="predicted"/>
<dbReference type="RefSeq" id="WP_055259706.1">
    <property type="nucleotide sequence ID" value="NZ_CYXT01000029.1"/>
</dbReference>
<dbReference type="CDD" id="cd00093">
    <property type="entry name" value="HTH_XRE"/>
    <property type="match status" value="1"/>
</dbReference>
<reference evidence="2 3" key="1">
    <citation type="submission" date="2015-09" db="EMBL/GenBank/DDBJ databases">
        <authorList>
            <consortium name="Pathogen Informatics"/>
        </authorList>
    </citation>
    <scope>NUCLEOTIDE SEQUENCE [LARGE SCALE GENOMIC DNA]</scope>
    <source>
        <strain evidence="2 3">2789STDY5608868</strain>
    </source>
</reference>
<evidence type="ECO:0000313" key="3">
    <source>
        <dbReference type="Proteomes" id="UP000095598"/>
    </source>
</evidence>
<protein>
    <submittedName>
        <fullName evidence="2">Helix-turn-helix domain</fullName>
    </submittedName>
</protein>
<dbReference type="PROSITE" id="PS50943">
    <property type="entry name" value="HTH_CROC1"/>
    <property type="match status" value="1"/>
</dbReference>
<dbReference type="SMART" id="SM00530">
    <property type="entry name" value="HTH_XRE"/>
    <property type="match status" value="1"/>
</dbReference>
<dbReference type="EMBL" id="CYXT01000029">
    <property type="protein sequence ID" value="CUN15123.1"/>
    <property type="molecule type" value="Genomic_DNA"/>
</dbReference>
<dbReference type="AlphaFoldDB" id="A0A173UJ90"/>
<organism evidence="2 3">
    <name type="scientific">Anaerostipes hadrus</name>
    <dbReference type="NCBI Taxonomy" id="649756"/>
    <lineage>
        <taxon>Bacteria</taxon>
        <taxon>Bacillati</taxon>
        <taxon>Bacillota</taxon>
        <taxon>Clostridia</taxon>
        <taxon>Lachnospirales</taxon>
        <taxon>Lachnospiraceae</taxon>
        <taxon>Anaerostipes</taxon>
    </lineage>
</organism>
<dbReference type="Gene3D" id="1.10.260.40">
    <property type="entry name" value="lambda repressor-like DNA-binding domains"/>
    <property type="match status" value="1"/>
</dbReference>
<dbReference type="Pfam" id="PF01381">
    <property type="entry name" value="HTH_3"/>
    <property type="match status" value="1"/>
</dbReference>
<dbReference type="SUPFAM" id="SSF47413">
    <property type="entry name" value="lambda repressor-like DNA-binding domains"/>
    <property type="match status" value="1"/>
</dbReference>
<gene>
    <name evidence="2" type="ORF">ERS852425_02947</name>
</gene>
<name>A0A173UJ90_ANAHA</name>
<dbReference type="Proteomes" id="UP000095598">
    <property type="component" value="Unassembled WGS sequence"/>
</dbReference>
<feature type="domain" description="HTH cro/C1-type" evidence="1">
    <location>
        <begin position="7"/>
        <end position="62"/>
    </location>
</feature>
<evidence type="ECO:0000259" key="1">
    <source>
        <dbReference type="PROSITE" id="PS50943"/>
    </source>
</evidence>
<dbReference type="GO" id="GO:0003677">
    <property type="term" value="F:DNA binding"/>
    <property type="evidence" value="ECO:0007669"/>
    <property type="project" value="InterPro"/>
</dbReference>
<dbReference type="InterPro" id="IPR010982">
    <property type="entry name" value="Lambda_DNA-bd_dom_sf"/>
</dbReference>
<accession>A0A173UJ90</accession>
<dbReference type="InterPro" id="IPR001387">
    <property type="entry name" value="Cro/C1-type_HTH"/>
</dbReference>
<evidence type="ECO:0000313" key="2">
    <source>
        <dbReference type="EMBL" id="CUN15123.1"/>
    </source>
</evidence>